<dbReference type="AlphaFoldDB" id="A0A9Q1B9Y9"/>
<feature type="transmembrane region" description="Helical" evidence="4">
    <location>
        <begin position="147"/>
        <end position="170"/>
    </location>
</feature>
<evidence type="ECO:0000256" key="4">
    <source>
        <dbReference type="SAM" id="Phobius"/>
    </source>
</evidence>
<feature type="disulfide bond" evidence="3">
    <location>
        <begin position="115"/>
        <end position="124"/>
    </location>
</feature>
<dbReference type="Proteomes" id="UP001152320">
    <property type="component" value="Unassembled WGS sequence"/>
</dbReference>
<keyword evidence="4" id="KW-1133">Transmembrane helix</keyword>
<dbReference type="Gene3D" id="2.10.25.10">
    <property type="entry name" value="Laminin"/>
    <property type="match status" value="1"/>
</dbReference>
<keyword evidence="1 3" id="KW-0245">EGF-like domain</keyword>
<dbReference type="InterPro" id="IPR000742">
    <property type="entry name" value="EGF"/>
</dbReference>
<keyword evidence="4" id="KW-0472">Membrane</keyword>
<protein>
    <submittedName>
        <fullName evidence="6">Salivary plasminogen activator beta</fullName>
    </submittedName>
</protein>
<gene>
    <name evidence="6" type="ORF">HOLleu_44906</name>
</gene>
<dbReference type="Pfam" id="PF00008">
    <property type="entry name" value="EGF"/>
    <property type="match status" value="1"/>
</dbReference>
<dbReference type="FunFam" id="2.10.25.10:FF:000118">
    <property type="entry name" value="protein delta homolog 2"/>
    <property type="match status" value="1"/>
</dbReference>
<proteinExistence type="predicted"/>
<feature type="domain" description="EGF-like" evidence="5">
    <location>
        <begin position="86"/>
        <end position="125"/>
    </location>
</feature>
<accession>A0A9Q1B9Y9</accession>
<dbReference type="CDD" id="cd00054">
    <property type="entry name" value="EGF_CA"/>
    <property type="match status" value="1"/>
</dbReference>
<dbReference type="PROSITE" id="PS50026">
    <property type="entry name" value="EGF_3"/>
    <property type="match status" value="1"/>
</dbReference>
<dbReference type="PROSITE" id="PS00022">
    <property type="entry name" value="EGF_1"/>
    <property type="match status" value="1"/>
</dbReference>
<keyword evidence="2 3" id="KW-1015">Disulfide bond</keyword>
<evidence type="ECO:0000256" key="1">
    <source>
        <dbReference type="ARBA" id="ARBA00022536"/>
    </source>
</evidence>
<organism evidence="6 7">
    <name type="scientific">Holothuria leucospilota</name>
    <name type="common">Black long sea cucumber</name>
    <name type="synonym">Mertensiothuria leucospilota</name>
    <dbReference type="NCBI Taxonomy" id="206669"/>
    <lineage>
        <taxon>Eukaryota</taxon>
        <taxon>Metazoa</taxon>
        <taxon>Echinodermata</taxon>
        <taxon>Eleutherozoa</taxon>
        <taxon>Echinozoa</taxon>
        <taxon>Holothuroidea</taxon>
        <taxon>Aspidochirotacea</taxon>
        <taxon>Aspidochirotida</taxon>
        <taxon>Holothuriidae</taxon>
        <taxon>Holothuria</taxon>
    </lineage>
</organism>
<dbReference type="EMBL" id="JAIZAY010001433">
    <property type="protein sequence ID" value="KAJ8017583.1"/>
    <property type="molecule type" value="Genomic_DNA"/>
</dbReference>
<comment type="caution">
    <text evidence="3">Lacks conserved residue(s) required for the propagation of feature annotation.</text>
</comment>
<evidence type="ECO:0000256" key="2">
    <source>
        <dbReference type="ARBA" id="ARBA00023157"/>
    </source>
</evidence>
<evidence type="ECO:0000259" key="5">
    <source>
        <dbReference type="PROSITE" id="PS50026"/>
    </source>
</evidence>
<name>A0A9Q1B9Y9_HOLLE</name>
<keyword evidence="7" id="KW-1185">Reference proteome</keyword>
<comment type="caution">
    <text evidence="6">The sequence shown here is derived from an EMBL/GenBank/DDBJ whole genome shotgun (WGS) entry which is preliminary data.</text>
</comment>
<keyword evidence="4" id="KW-0812">Transmembrane</keyword>
<evidence type="ECO:0000313" key="7">
    <source>
        <dbReference type="Proteomes" id="UP001152320"/>
    </source>
</evidence>
<dbReference type="SUPFAM" id="SSF57196">
    <property type="entry name" value="EGF/Laminin"/>
    <property type="match status" value="1"/>
</dbReference>
<sequence length="171" mass="18829">MKFTSVMCQIINQDFIQCFILAFREGSIISYFVIDVQARNTLQPQDFEDVMLAGAFGDSQGLILYNRFATRSLTIDGSSIDFVDTSSYGCNRNLICLNGGTCIEDSSVYEYVCRCPPTYTGDRCHIAVQATATTVPPRDEPASTPTALLVVLAAVVLFMVLVLSVCCCWFP</sequence>
<dbReference type="OrthoDB" id="6271552at2759"/>
<evidence type="ECO:0000256" key="3">
    <source>
        <dbReference type="PROSITE-ProRule" id="PRU00076"/>
    </source>
</evidence>
<evidence type="ECO:0000313" key="6">
    <source>
        <dbReference type="EMBL" id="KAJ8017583.1"/>
    </source>
</evidence>
<reference evidence="6" key="1">
    <citation type="submission" date="2021-10" db="EMBL/GenBank/DDBJ databases">
        <title>Tropical sea cucumber genome reveals ecological adaptation and Cuvierian tubules defense mechanism.</title>
        <authorList>
            <person name="Chen T."/>
        </authorList>
    </citation>
    <scope>NUCLEOTIDE SEQUENCE</scope>
    <source>
        <strain evidence="6">Nanhai2018</strain>
        <tissue evidence="6">Muscle</tissue>
    </source>
</reference>
<feature type="disulfide bond" evidence="3">
    <location>
        <begin position="96"/>
        <end position="113"/>
    </location>
</feature>
<dbReference type="SMART" id="SM00181">
    <property type="entry name" value="EGF"/>
    <property type="match status" value="1"/>
</dbReference>